<dbReference type="GeneID" id="36578638"/>
<evidence type="ECO:0000256" key="1">
    <source>
        <dbReference type="SAM" id="MobiDB-lite"/>
    </source>
</evidence>
<protein>
    <submittedName>
        <fullName evidence="2">Uncharacterized protein</fullName>
    </submittedName>
</protein>
<gene>
    <name evidence="2" type="ORF">K444DRAFT_145135</name>
</gene>
<feature type="region of interest" description="Disordered" evidence="1">
    <location>
        <begin position="18"/>
        <end position="40"/>
    </location>
</feature>
<dbReference type="RefSeq" id="XP_024730624.1">
    <property type="nucleotide sequence ID" value="XM_024870556.1"/>
</dbReference>
<organism evidence="2 3">
    <name type="scientific">Hyaloscypha bicolor E</name>
    <dbReference type="NCBI Taxonomy" id="1095630"/>
    <lineage>
        <taxon>Eukaryota</taxon>
        <taxon>Fungi</taxon>
        <taxon>Dikarya</taxon>
        <taxon>Ascomycota</taxon>
        <taxon>Pezizomycotina</taxon>
        <taxon>Leotiomycetes</taxon>
        <taxon>Helotiales</taxon>
        <taxon>Hyaloscyphaceae</taxon>
        <taxon>Hyaloscypha</taxon>
        <taxon>Hyaloscypha bicolor</taxon>
    </lineage>
</organism>
<proteinExistence type="predicted"/>
<sequence>MLTCICLEASSEYRVRGARSMPGSRSTEKEARDSQYPKLKSDNYVDSNGIRGHYFRVASHLQGILFERTITRGEVYRKGHIKLSGKAWNITKKWRLLFLPREGQTRSITSWGFARSFQFTLSKSTTQADHYVRDAPSGLPSLMEREACLSVDRN</sequence>
<dbReference type="InParanoid" id="A0A2J6SSJ8"/>
<name>A0A2J6SSJ8_9HELO</name>
<dbReference type="Proteomes" id="UP000235371">
    <property type="component" value="Unassembled WGS sequence"/>
</dbReference>
<keyword evidence="3" id="KW-1185">Reference proteome</keyword>
<reference evidence="2 3" key="1">
    <citation type="submission" date="2016-04" db="EMBL/GenBank/DDBJ databases">
        <title>A degradative enzymes factory behind the ericoid mycorrhizal symbiosis.</title>
        <authorList>
            <consortium name="DOE Joint Genome Institute"/>
            <person name="Martino E."/>
            <person name="Morin E."/>
            <person name="Grelet G."/>
            <person name="Kuo A."/>
            <person name="Kohler A."/>
            <person name="Daghino S."/>
            <person name="Barry K."/>
            <person name="Choi C."/>
            <person name="Cichocki N."/>
            <person name="Clum A."/>
            <person name="Copeland A."/>
            <person name="Hainaut M."/>
            <person name="Haridas S."/>
            <person name="Labutti K."/>
            <person name="Lindquist E."/>
            <person name="Lipzen A."/>
            <person name="Khouja H.-R."/>
            <person name="Murat C."/>
            <person name="Ohm R."/>
            <person name="Olson A."/>
            <person name="Spatafora J."/>
            <person name="Veneault-Fourrey C."/>
            <person name="Henrissat B."/>
            <person name="Grigoriev I."/>
            <person name="Martin F."/>
            <person name="Perotto S."/>
        </authorList>
    </citation>
    <scope>NUCLEOTIDE SEQUENCE [LARGE SCALE GENOMIC DNA]</scope>
    <source>
        <strain evidence="2 3">E</strain>
    </source>
</reference>
<accession>A0A2J6SSJ8</accession>
<evidence type="ECO:0000313" key="3">
    <source>
        <dbReference type="Proteomes" id="UP000235371"/>
    </source>
</evidence>
<dbReference type="AlphaFoldDB" id="A0A2J6SSJ8"/>
<evidence type="ECO:0000313" key="2">
    <source>
        <dbReference type="EMBL" id="PMD53720.1"/>
    </source>
</evidence>
<dbReference type="EMBL" id="KZ613871">
    <property type="protein sequence ID" value="PMD53720.1"/>
    <property type="molecule type" value="Genomic_DNA"/>
</dbReference>
<feature type="compositionally biased region" description="Basic and acidic residues" evidence="1">
    <location>
        <begin position="26"/>
        <end position="40"/>
    </location>
</feature>